<sequence length="190" mass="22596">MMEDRNSGDKKIRTVEKDSVKHPFSIDNILQVCSPMKSLEIFSTKDPQNQTDLPIKCKESPIGEEKRRRHRSTFTSTQIRILEYEFMNSRYISTEHRSRLANFLGISEQQIKIWFQNRRYKTRLMFLEKNDTSNRIPNLSVKNQEHFTVNNILTNNLLFTKQENLNNIQSLFHYNTCTNFKNTVSQRSEI</sequence>
<dbReference type="SUPFAM" id="SSF46689">
    <property type="entry name" value="Homeodomain-like"/>
    <property type="match status" value="1"/>
</dbReference>
<dbReference type="PROSITE" id="PS00027">
    <property type="entry name" value="HOMEOBOX_1"/>
    <property type="match status" value="1"/>
</dbReference>
<dbReference type="Proteomes" id="UP000046392">
    <property type="component" value="Unplaced"/>
</dbReference>
<keyword evidence="4 5" id="KW-0539">Nucleus</keyword>
<keyword evidence="8" id="KW-1185">Reference proteome</keyword>
<dbReference type="PROSITE" id="PS50071">
    <property type="entry name" value="HOMEOBOX_2"/>
    <property type="match status" value="1"/>
</dbReference>
<dbReference type="PRINTS" id="PR00024">
    <property type="entry name" value="HOMEOBOX"/>
</dbReference>
<keyword evidence="3 5" id="KW-0371">Homeobox</keyword>
<protein>
    <submittedName>
        <fullName evidence="9">Homeobox domain-containing protein</fullName>
    </submittedName>
</protein>
<reference evidence="9" key="1">
    <citation type="submission" date="2017-02" db="UniProtKB">
        <authorList>
            <consortium name="WormBaseParasite"/>
        </authorList>
    </citation>
    <scope>IDENTIFICATION</scope>
</reference>
<dbReference type="CDD" id="cd00086">
    <property type="entry name" value="homeodomain"/>
    <property type="match status" value="1"/>
</dbReference>
<dbReference type="GO" id="GO:0005634">
    <property type="term" value="C:nucleus"/>
    <property type="evidence" value="ECO:0007669"/>
    <property type="project" value="UniProtKB-SubCell"/>
</dbReference>
<dbReference type="Gene3D" id="1.10.10.60">
    <property type="entry name" value="Homeodomain-like"/>
    <property type="match status" value="1"/>
</dbReference>
<feature type="DNA-binding region" description="Homeobox" evidence="5">
    <location>
        <begin position="67"/>
        <end position="126"/>
    </location>
</feature>
<evidence type="ECO:0000313" key="9">
    <source>
        <dbReference type="WBParaSite" id="SPAL_0000498200.1"/>
    </source>
</evidence>
<comment type="subcellular location">
    <subcellularLocation>
        <location evidence="1 5 6">Nucleus</location>
    </subcellularLocation>
</comment>
<evidence type="ECO:0000256" key="6">
    <source>
        <dbReference type="RuleBase" id="RU000682"/>
    </source>
</evidence>
<name>A0A0N5BG74_STREA</name>
<accession>A0A0N5BG74</accession>
<dbReference type="InterPro" id="IPR017970">
    <property type="entry name" value="Homeobox_CS"/>
</dbReference>
<feature type="domain" description="Homeobox" evidence="7">
    <location>
        <begin position="65"/>
        <end position="125"/>
    </location>
</feature>
<dbReference type="Pfam" id="PF00046">
    <property type="entry name" value="Homeodomain"/>
    <property type="match status" value="1"/>
</dbReference>
<dbReference type="WBParaSite" id="SPAL_0000498200.1">
    <property type="protein sequence ID" value="SPAL_0000498200.1"/>
    <property type="gene ID" value="SPAL_0000498200"/>
</dbReference>
<dbReference type="STRING" id="174720.A0A0N5BG74"/>
<dbReference type="GO" id="GO:0003677">
    <property type="term" value="F:DNA binding"/>
    <property type="evidence" value="ECO:0007669"/>
    <property type="project" value="UniProtKB-UniRule"/>
</dbReference>
<evidence type="ECO:0000256" key="1">
    <source>
        <dbReference type="ARBA" id="ARBA00004123"/>
    </source>
</evidence>
<dbReference type="InterPro" id="IPR001356">
    <property type="entry name" value="HD"/>
</dbReference>
<evidence type="ECO:0000313" key="8">
    <source>
        <dbReference type="Proteomes" id="UP000046392"/>
    </source>
</evidence>
<dbReference type="InterPro" id="IPR020479">
    <property type="entry name" value="HD_metazoa"/>
</dbReference>
<dbReference type="InterPro" id="IPR050848">
    <property type="entry name" value="Homeobox_TF"/>
</dbReference>
<evidence type="ECO:0000256" key="5">
    <source>
        <dbReference type="PROSITE-ProRule" id="PRU00108"/>
    </source>
</evidence>
<organism evidence="8 9">
    <name type="scientific">Strongyloides papillosus</name>
    <name type="common">Intestinal threadworm</name>
    <dbReference type="NCBI Taxonomy" id="174720"/>
    <lineage>
        <taxon>Eukaryota</taxon>
        <taxon>Metazoa</taxon>
        <taxon>Ecdysozoa</taxon>
        <taxon>Nematoda</taxon>
        <taxon>Chromadorea</taxon>
        <taxon>Rhabditida</taxon>
        <taxon>Tylenchina</taxon>
        <taxon>Panagrolaimomorpha</taxon>
        <taxon>Strongyloidoidea</taxon>
        <taxon>Strongyloididae</taxon>
        <taxon>Strongyloides</taxon>
    </lineage>
</organism>
<evidence type="ECO:0000256" key="2">
    <source>
        <dbReference type="ARBA" id="ARBA00023125"/>
    </source>
</evidence>
<dbReference type="PANTHER" id="PTHR24333">
    <property type="entry name" value="HOMEO BOX HB9 LIKE A-RELATED"/>
    <property type="match status" value="1"/>
</dbReference>
<dbReference type="InterPro" id="IPR000047">
    <property type="entry name" value="HTH_motif"/>
</dbReference>
<keyword evidence="2 5" id="KW-0238">DNA-binding</keyword>
<dbReference type="GO" id="GO:0000981">
    <property type="term" value="F:DNA-binding transcription factor activity, RNA polymerase II-specific"/>
    <property type="evidence" value="ECO:0007669"/>
    <property type="project" value="InterPro"/>
</dbReference>
<dbReference type="AlphaFoldDB" id="A0A0N5BG74"/>
<evidence type="ECO:0000256" key="4">
    <source>
        <dbReference type="ARBA" id="ARBA00023242"/>
    </source>
</evidence>
<dbReference type="PANTHER" id="PTHR24333:SF8">
    <property type="entry name" value="HOMEOBOX PROTEIN CEH-62"/>
    <property type="match status" value="1"/>
</dbReference>
<dbReference type="InterPro" id="IPR009057">
    <property type="entry name" value="Homeodomain-like_sf"/>
</dbReference>
<evidence type="ECO:0000259" key="7">
    <source>
        <dbReference type="PROSITE" id="PS50071"/>
    </source>
</evidence>
<dbReference type="SMART" id="SM00389">
    <property type="entry name" value="HOX"/>
    <property type="match status" value="1"/>
</dbReference>
<dbReference type="PRINTS" id="PR00031">
    <property type="entry name" value="HTHREPRESSR"/>
</dbReference>
<evidence type="ECO:0000256" key="3">
    <source>
        <dbReference type="ARBA" id="ARBA00023155"/>
    </source>
</evidence>
<proteinExistence type="predicted"/>